<organism evidence="4 5">
    <name type="scientific">Phototrophicus methaneseepsis</name>
    <dbReference type="NCBI Taxonomy" id="2710758"/>
    <lineage>
        <taxon>Bacteria</taxon>
        <taxon>Bacillati</taxon>
        <taxon>Chloroflexota</taxon>
        <taxon>Candidatus Thermofontia</taxon>
        <taxon>Phototrophicales</taxon>
        <taxon>Phototrophicaceae</taxon>
        <taxon>Phototrophicus</taxon>
    </lineage>
</organism>
<evidence type="ECO:0000256" key="2">
    <source>
        <dbReference type="ARBA" id="ARBA00023004"/>
    </source>
</evidence>
<dbReference type="PANTHER" id="PTHR43432">
    <property type="entry name" value="SLR0285 PROTEIN"/>
    <property type="match status" value="1"/>
</dbReference>
<reference evidence="4 5" key="1">
    <citation type="submission" date="2020-02" db="EMBL/GenBank/DDBJ databases">
        <authorList>
            <person name="Zheng R.K."/>
            <person name="Sun C.M."/>
        </authorList>
    </citation>
    <scope>NUCLEOTIDE SEQUENCE [LARGE SCALE GENOMIC DNA]</scope>
    <source>
        <strain evidence="5">rifampicinis</strain>
    </source>
</reference>
<dbReference type="Gene3D" id="3.80.30.30">
    <property type="match status" value="1"/>
</dbReference>
<gene>
    <name evidence="4" type="ORF">G4Y79_03645</name>
</gene>
<dbReference type="KEGG" id="pmet:G4Y79_03645"/>
<evidence type="ECO:0000256" key="3">
    <source>
        <dbReference type="ARBA" id="ARBA00023014"/>
    </source>
</evidence>
<dbReference type="GO" id="GO:0051536">
    <property type="term" value="F:iron-sulfur cluster binding"/>
    <property type="evidence" value="ECO:0007669"/>
    <property type="project" value="UniProtKB-KW"/>
</dbReference>
<protein>
    <submittedName>
        <fullName evidence="4">Radical SAM protein</fullName>
    </submittedName>
</protein>
<proteinExistence type="predicted"/>
<evidence type="ECO:0000313" key="5">
    <source>
        <dbReference type="Proteomes" id="UP000594468"/>
    </source>
</evidence>
<dbReference type="GO" id="GO:0046872">
    <property type="term" value="F:metal ion binding"/>
    <property type="evidence" value="ECO:0007669"/>
    <property type="project" value="UniProtKB-KW"/>
</dbReference>
<dbReference type="RefSeq" id="WP_195171555.1">
    <property type="nucleotide sequence ID" value="NZ_CP062983.1"/>
</dbReference>
<accession>A0A7S8IG10</accession>
<keyword evidence="5" id="KW-1185">Reference proteome</keyword>
<keyword evidence="1" id="KW-0479">Metal-binding</keyword>
<dbReference type="PANTHER" id="PTHR43432:SF3">
    <property type="entry name" value="SLR0285 PROTEIN"/>
    <property type="match status" value="1"/>
</dbReference>
<dbReference type="Proteomes" id="UP000594468">
    <property type="component" value="Chromosome"/>
</dbReference>
<dbReference type="InterPro" id="IPR040086">
    <property type="entry name" value="MJ0683-like"/>
</dbReference>
<dbReference type="AlphaFoldDB" id="A0A7S8IG10"/>
<evidence type="ECO:0000256" key="1">
    <source>
        <dbReference type="ARBA" id="ARBA00022723"/>
    </source>
</evidence>
<keyword evidence="3" id="KW-0411">Iron-sulfur</keyword>
<name>A0A7S8IG10_9CHLR</name>
<keyword evidence="2" id="KW-0408">Iron</keyword>
<sequence length="285" mass="31721">MPDVRMITAKRILTRQKGGFLTEGPYPYTHTLSWAVGCGFGSIYCGQYCYASAFPNWLYNKQPGEQWGDAVILKENAPELLDAELAKAKNRHEMRIFMSSVTDPYQPLERRYRLTRRCLDVFAQYRDLDLLIIQTRSPLVIDDIDRIAAIPYAWLSMTLETDRGDLPYGPSANHVRQRLEAVTAAARAGCQVQITVSPCMPYTPDFADLLAASGAQRVVVDTFVDGDGSQGHRTAASPFAEQADYNWRATDPARALYESLRGRGLAVGWSAAGFGGIPPRQHVLI</sequence>
<dbReference type="EMBL" id="CP062983">
    <property type="protein sequence ID" value="QPC83488.1"/>
    <property type="molecule type" value="Genomic_DNA"/>
</dbReference>
<evidence type="ECO:0000313" key="4">
    <source>
        <dbReference type="EMBL" id="QPC83488.1"/>
    </source>
</evidence>